<evidence type="ECO:0000256" key="2">
    <source>
        <dbReference type="ARBA" id="ARBA00022801"/>
    </source>
</evidence>
<comment type="caution">
    <text evidence="5">The sequence shown here is derived from an EMBL/GenBank/DDBJ whole genome shotgun (WGS) entry which is preliminary data.</text>
</comment>
<dbReference type="OrthoDB" id="408631at2759"/>
<dbReference type="EC" id="3.1.1.-" evidence="3"/>
<dbReference type="EMBL" id="JAEVFJ010000055">
    <property type="protein sequence ID" value="KAH8079812.1"/>
    <property type="molecule type" value="Genomic_DNA"/>
</dbReference>
<dbReference type="PROSITE" id="PS00941">
    <property type="entry name" value="CARBOXYLESTERASE_B_2"/>
    <property type="match status" value="1"/>
</dbReference>
<feature type="domain" description="Carboxylesterase type B" evidence="4">
    <location>
        <begin position="38"/>
        <end position="526"/>
    </location>
</feature>
<dbReference type="GO" id="GO:0016787">
    <property type="term" value="F:hydrolase activity"/>
    <property type="evidence" value="ECO:0007669"/>
    <property type="project" value="UniProtKB-KW"/>
</dbReference>
<gene>
    <name evidence="5" type="ORF">BXZ70DRAFT_1012571</name>
</gene>
<protein>
    <recommendedName>
        <fullName evidence="3">Carboxylic ester hydrolase</fullName>
        <ecNumber evidence="3">3.1.1.-</ecNumber>
    </recommendedName>
</protein>
<evidence type="ECO:0000259" key="4">
    <source>
        <dbReference type="Pfam" id="PF00135"/>
    </source>
</evidence>
<proteinExistence type="inferred from homology"/>
<dbReference type="PANTHER" id="PTHR11559">
    <property type="entry name" value="CARBOXYLESTERASE"/>
    <property type="match status" value="1"/>
</dbReference>
<accession>A0A8K0UDY6</accession>
<evidence type="ECO:0000256" key="1">
    <source>
        <dbReference type="ARBA" id="ARBA00005964"/>
    </source>
</evidence>
<dbReference type="InterPro" id="IPR019819">
    <property type="entry name" value="Carboxylesterase_B_CS"/>
</dbReference>
<keyword evidence="6" id="KW-1185">Reference proteome</keyword>
<feature type="chain" id="PRO_5035488114" description="Carboxylic ester hydrolase" evidence="3">
    <location>
        <begin position="27"/>
        <end position="557"/>
    </location>
</feature>
<dbReference type="PROSITE" id="PS00122">
    <property type="entry name" value="CARBOXYLESTERASE_B_1"/>
    <property type="match status" value="1"/>
</dbReference>
<dbReference type="InterPro" id="IPR019826">
    <property type="entry name" value="Carboxylesterase_B_AS"/>
</dbReference>
<comment type="similarity">
    <text evidence="1 3">Belongs to the type-B carboxylesterase/lipase family.</text>
</comment>
<sequence>MFLLPSNTRAPYHAVVLTLQLAAVLAAPPNIDASLTAPSVTLDHGHFIGTTDGTSNRFLGIPYAKPPTGELRLRLPVLNNPYTGSHPSTDFGPSCPQKSTNLTIPPGPGLDALIAITAALGGSITSEDEDCLTLNVWTPAKRNAGAKLPVAVWLHGGGFQTGGSSTYNGAVIVNRSVALEEPIIYVSINYRLSGCFGFLASKQVKDAGLGNLGLHDQRLALQWVQKYIHAFGGDPTKVTLFGESAGAVSASIHMITSNEHPPLFRAAFMESGAPVPVGDIEHAQPWYDDIVEHAGCAGARDTLQCLRETPFEKLKAAMDRSPGTLSYQSLNLAWTPRVDGVFLRDTPENLVVKGDFARIPFVNGNCDDEGTLFALPSLNVTNEEQLRGYLKEYFLPSVSPTELDRVLALYSGDVTQGSPYDTGTQNALTPEFKRISSLLGDMFFQGPRRFLLEHRAGKQKSWSYLSKRMKTLPTLGSGHTTELFNIYGPGDLTDYFVRFVNHLDPNGPDDLFWPQYDARTARLLTLVDGVRTQLVREDTYRKEGMGLLVRLLREHPL</sequence>
<reference evidence="5" key="1">
    <citation type="journal article" date="2021" name="New Phytol.">
        <title>Evolutionary innovations through gain and loss of genes in the ectomycorrhizal Boletales.</title>
        <authorList>
            <person name="Wu G."/>
            <person name="Miyauchi S."/>
            <person name="Morin E."/>
            <person name="Kuo A."/>
            <person name="Drula E."/>
            <person name="Varga T."/>
            <person name="Kohler A."/>
            <person name="Feng B."/>
            <person name="Cao Y."/>
            <person name="Lipzen A."/>
            <person name="Daum C."/>
            <person name="Hundley H."/>
            <person name="Pangilinan J."/>
            <person name="Johnson J."/>
            <person name="Barry K."/>
            <person name="LaButti K."/>
            <person name="Ng V."/>
            <person name="Ahrendt S."/>
            <person name="Min B."/>
            <person name="Choi I.G."/>
            <person name="Park H."/>
            <person name="Plett J.M."/>
            <person name="Magnuson J."/>
            <person name="Spatafora J.W."/>
            <person name="Nagy L.G."/>
            <person name="Henrissat B."/>
            <person name="Grigoriev I.V."/>
            <person name="Yang Z.L."/>
            <person name="Xu J."/>
            <person name="Martin F.M."/>
        </authorList>
    </citation>
    <scope>NUCLEOTIDE SEQUENCE</scope>
    <source>
        <strain evidence="5">KKN 215</strain>
    </source>
</reference>
<dbReference type="Pfam" id="PF00135">
    <property type="entry name" value="COesterase"/>
    <property type="match status" value="1"/>
</dbReference>
<dbReference type="Gene3D" id="3.40.50.1820">
    <property type="entry name" value="alpha/beta hydrolase"/>
    <property type="match status" value="1"/>
</dbReference>
<evidence type="ECO:0000313" key="6">
    <source>
        <dbReference type="Proteomes" id="UP000813824"/>
    </source>
</evidence>
<keyword evidence="2 3" id="KW-0378">Hydrolase</keyword>
<dbReference type="InterPro" id="IPR029058">
    <property type="entry name" value="AB_hydrolase_fold"/>
</dbReference>
<evidence type="ECO:0000256" key="3">
    <source>
        <dbReference type="RuleBase" id="RU361235"/>
    </source>
</evidence>
<keyword evidence="3" id="KW-0732">Signal</keyword>
<dbReference type="InterPro" id="IPR002018">
    <property type="entry name" value="CarbesteraseB"/>
</dbReference>
<dbReference type="AlphaFoldDB" id="A0A8K0UDY6"/>
<dbReference type="SUPFAM" id="SSF53474">
    <property type="entry name" value="alpha/beta-Hydrolases"/>
    <property type="match status" value="1"/>
</dbReference>
<evidence type="ECO:0000313" key="5">
    <source>
        <dbReference type="EMBL" id="KAH8079812.1"/>
    </source>
</evidence>
<dbReference type="Proteomes" id="UP000813824">
    <property type="component" value="Unassembled WGS sequence"/>
</dbReference>
<name>A0A8K0UDY6_9AGAR</name>
<dbReference type="InterPro" id="IPR050309">
    <property type="entry name" value="Type-B_Carboxylest/Lipase"/>
</dbReference>
<feature type="signal peptide" evidence="3">
    <location>
        <begin position="1"/>
        <end position="26"/>
    </location>
</feature>
<organism evidence="5 6">
    <name type="scientific">Cristinia sonorae</name>
    <dbReference type="NCBI Taxonomy" id="1940300"/>
    <lineage>
        <taxon>Eukaryota</taxon>
        <taxon>Fungi</taxon>
        <taxon>Dikarya</taxon>
        <taxon>Basidiomycota</taxon>
        <taxon>Agaricomycotina</taxon>
        <taxon>Agaricomycetes</taxon>
        <taxon>Agaricomycetidae</taxon>
        <taxon>Agaricales</taxon>
        <taxon>Pleurotineae</taxon>
        <taxon>Stephanosporaceae</taxon>
        <taxon>Cristinia</taxon>
    </lineage>
</organism>